<accession>A0A7S0S054</accession>
<dbReference type="Pfam" id="PF01040">
    <property type="entry name" value="UbiA"/>
    <property type="match status" value="1"/>
</dbReference>
<feature type="transmembrane region" description="Helical" evidence="9">
    <location>
        <begin position="288"/>
        <end position="307"/>
    </location>
</feature>
<keyword evidence="2" id="KW-0808">Transferase</keyword>
<dbReference type="Gene3D" id="1.10.357.140">
    <property type="entry name" value="UbiA prenyltransferase"/>
    <property type="match status" value="1"/>
</dbReference>
<dbReference type="InterPro" id="IPR000537">
    <property type="entry name" value="UbiA_prenyltransferase"/>
</dbReference>
<dbReference type="AlphaFoldDB" id="A0A7S0S054"/>
<dbReference type="GO" id="GO:0005739">
    <property type="term" value="C:mitochondrion"/>
    <property type="evidence" value="ECO:0007669"/>
    <property type="project" value="TreeGrafter"/>
</dbReference>
<evidence type="ECO:0000256" key="5">
    <source>
        <dbReference type="ARBA" id="ARBA00023133"/>
    </source>
</evidence>
<evidence type="ECO:0000256" key="4">
    <source>
        <dbReference type="ARBA" id="ARBA00022989"/>
    </source>
</evidence>
<feature type="transmembrane region" description="Helical" evidence="9">
    <location>
        <begin position="137"/>
        <end position="158"/>
    </location>
</feature>
<comment type="subcellular location">
    <subcellularLocation>
        <location evidence="1">Membrane</location>
        <topology evidence="1">Multi-pass membrane protein</topology>
    </subcellularLocation>
</comment>
<feature type="transmembrane region" description="Helical" evidence="9">
    <location>
        <begin position="215"/>
        <end position="239"/>
    </location>
</feature>
<feature type="transmembrane region" description="Helical" evidence="9">
    <location>
        <begin position="164"/>
        <end position="181"/>
    </location>
</feature>
<proteinExistence type="inferred from homology"/>
<dbReference type="CDD" id="cd13957">
    <property type="entry name" value="PT_UbiA_Cox10"/>
    <property type="match status" value="1"/>
</dbReference>
<dbReference type="FunFam" id="1.10.357.140:FF:000006">
    <property type="entry name" value="Protoheme IX farnesyltransferase, mitochondrial"/>
    <property type="match status" value="1"/>
</dbReference>
<keyword evidence="3 9" id="KW-0812">Transmembrane</keyword>
<evidence type="ECO:0000256" key="2">
    <source>
        <dbReference type="ARBA" id="ARBA00022679"/>
    </source>
</evidence>
<gene>
    <name evidence="10" type="ORF">CLEI1391_LOCUS16756</name>
</gene>
<dbReference type="GO" id="GO:0006784">
    <property type="term" value="P:heme A biosynthetic process"/>
    <property type="evidence" value="ECO:0007669"/>
    <property type="project" value="TreeGrafter"/>
</dbReference>
<name>A0A7S0S054_9CHLO</name>
<keyword evidence="4 9" id="KW-1133">Transmembrane helix</keyword>
<dbReference type="PANTHER" id="PTHR43448">
    <property type="entry name" value="PROTOHEME IX FARNESYLTRANSFERASE, MITOCHONDRIAL"/>
    <property type="match status" value="1"/>
</dbReference>
<feature type="transmembrane region" description="Helical" evidence="9">
    <location>
        <begin position="95"/>
        <end position="116"/>
    </location>
</feature>
<feature type="transmembrane region" description="Helical" evidence="9">
    <location>
        <begin position="260"/>
        <end position="282"/>
    </location>
</feature>
<dbReference type="GO" id="GO:0016020">
    <property type="term" value="C:membrane"/>
    <property type="evidence" value="ECO:0007669"/>
    <property type="project" value="UniProtKB-SubCell"/>
</dbReference>
<evidence type="ECO:0000256" key="3">
    <source>
        <dbReference type="ARBA" id="ARBA00022692"/>
    </source>
</evidence>
<sequence length="451" mass="47624">MARKDGALALLRLAQQGSVLLTQQATGATTALGKGSGMLLQQFRGLAHETRPARKISLIANYKQLSKFKLSSLVVLTAGAGYAAGSGPDMDWAGFMWTSLGTFGAAACANTLNQLYEVANDRMMSRTCNRPLPTGRISRMHAAGFALAAGAAGLTILYHQANPLTAALGAANIVLYAGVYTPLKQVSIINTWVGAVVGAIPPLMGWAAASGQLELGAGVLAAALFSWQMPHFMALAWMCKEDYMRGGFRMLSSVDLTGRRTGMVALRHALFLVPLGWAAYQMGLTSEAFAYEAAGLAAMLAIPSVAFIAQPSQQAARKLFKASLLYLPLAMLGLVAHRLPNDHTLDAAAVQRLVEEQFEGQALEGTLPMMRTGLERTGLAAARVFGLGSSAIQELRCPSTVHAEEVEQAGSGAQPGSEQQQAGQLSEGSAEGADASTQQAQRTWWGWLTGR</sequence>
<organism evidence="10">
    <name type="scientific">Chlamydomonas leiostraca</name>
    <dbReference type="NCBI Taxonomy" id="1034604"/>
    <lineage>
        <taxon>Eukaryota</taxon>
        <taxon>Viridiplantae</taxon>
        <taxon>Chlorophyta</taxon>
        <taxon>core chlorophytes</taxon>
        <taxon>Chlorophyceae</taxon>
        <taxon>CS clade</taxon>
        <taxon>Chlamydomonadales</taxon>
        <taxon>Chlamydomonadaceae</taxon>
        <taxon>Chlamydomonas</taxon>
    </lineage>
</organism>
<dbReference type="EMBL" id="HBFB01030018">
    <property type="protein sequence ID" value="CAD8692573.1"/>
    <property type="molecule type" value="Transcribed_RNA"/>
</dbReference>
<evidence type="ECO:0000256" key="8">
    <source>
        <dbReference type="SAM" id="MobiDB-lite"/>
    </source>
</evidence>
<dbReference type="InterPro" id="IPR044878">
    <property type="entry name" value="UbiA_sf"/>
</dbReference>
<dbReference type="GO" id="GO:0008495">
    <property type="term" value="F:protoheme IX farnesyltransferase activity"/>
    <property type="evidence" value="ECO:0007669"/>
    <property type="project" value="InterPro"/>
</dbReference>
<dbReference type="HAMAP" id="MF_00154">
    <property type="entry name" value="CyoE_CtaB"/>
    <property type="match status" value="1"/>
</dbReference>
<dbReference type="PANTHER" id="PTHR43448:SF2">
    <property type="entry name" value="PROTOHEME IX FARNESYLTRANSFERASE, MITOCHONDRIAL"/>
    <property type="match status" value="1"/>
</dbReference>
<feature type="transmembrane region" description="Helical" evidence="9">
    <location>
        <begin position="188"/>
        <end position="209"/>
    </location>
</feature>
<evidence type="ECO:0000256" key="6">
    <source>
        <dbReference type="ARBA" id="ARBA00023136"/>
    </source>
</evidence>
<reference evidence="10" key="1">
    <citation type="submission" date="2021-01" db="EMBL/GenBank/DDBJ databases">
        <authorList>
            <person name="Corre E."/>
            <person name="Pelletier E."/>
            <person name="Niang G."/>
            <person name="Scheremetjew M."/>
            <person name="Finn R."/>
            <person name="Kale V."/>
            <person name="Holt S."/>
            <person name="Cochrane G."/>
            <person name="Meng A."/>
            <person name="Brown T."/>
            <person name="Cohen L."/>
        </authorList>
    </citation>
    <scope>NUCLEOTIDE SEQUENCE</scope>
    <source>
        <strain evidence="10">SAG 11-49</strain>
    </source>
</reference>
<evidence type="ECO:0000256" key="7">
    <source>
        <dbReference type="ARBA" id="ARBA00030253"/>
    </source>
</evidence>
<dbReference type="InterPro" id="IPR006369">
    <property type="entry name" value="Protohaem_IX_farnesylTrfase"/>
</dbReference>
<evidence type="ECO:0000256" key="1">
    <source>
        <dbReference type="ARBA" id="ARBA00004141"/>
    </source>
</evidence>
<dbReference type="NCBIfam" id="TIGR01473">
    <property type="entry name" value="cyoE_ctaB"/>
    <property type="match status" value="1"/>
</dbReference>
<keyword evidence="5" id="KW-0350">Heme biosynthesis</keyword>
<protein>
    <recommendedName>
        <fullName evidence="7">Heme O synthase</fullName>
    </recommendedName>
</protein>
<feature type="region of interest" description="Disordered" evidence="8">
    <location>
        <begin position="402"/>
        <end position="451"/>
    </location>
</feature>
<evidence type="ECO:0000313" key="10">
    <source>
        <dbReference type="EMBL" id="CAD8692573.1"/>
    </source>
</evidence>
<feature type="compositionally biased region" description="Polar residues" evidence="8">
    <location>
        <begin position="414"/>
        <end position="427"/>
    </location>
</feature>
<keyword evidence="6 9" id="KW-0472">Membrane</keyword>
<evidence type="ECO:0000256" key="9">
    <source>
        <dbReference type="SAM" id="Phobius"/>
    </source>
</evidence>